<reference evidence="6" key="1">
    <citation type="submission" date="2013-03" db="EMBL/GenBank/DDBJ databases">
        <title>The Genome Sequence of Anopheles dirus WRAIR2.</title>
        <authorList>
            <consortium name="The Broad Institute Genomics Platform"/>
            <person name="Neafsey D.E."/>
            <person name="Walton C."/>
            <person name="Walker B."/>
            <person name="Young S.K."/>
            <person name="Zeng Q."/>
            <person name="Gargeya S."/>
            <person name="Fitzgerald M."/>
            <person name="Haas B."/>
            <person name="Abouelleil A."/>
            <person name="Allen A.W."/>
            <person name="Alvarado L."/>
            <person name="Arachchi H.M."/>
            <person name="Berlin A.M."/>
            <person name="Chapman S.B."/>
            <person name="Gainer-Dewar J."/>
            <person name="Goldberg J."/>
            <person name="Griggs A."/>
            <person name="Gujja S."/>
            <person name="Hansen M."/>
            <person name="Howarth C."/>
            <person name="Imamovic A."/>
            <person name="Ireland A."/>
            <person name="Larimer J."/>
            <person name="McCowan C."/>
            <person name="Murphy C."/>
            <person name="Pearson M."/>
            <person name="Poon T.W."/>
            <person name="Priest M."/>
            <person name="Roberts A."/>
            <person name="Saif S."/>
            <person name="Shea T."/>
            <person name="Sisk P."/>
            <person name="Sykes S."/>
            <person name="Wortman J."/>
            <person name="Nusbaum C."/>
            <person name="Birren B."/>
        </authorList>
    </citation>
    <scope>NUCLEOTIDE SEQUENCE [LARGE SCALE GENOMIC DNA]</scope>
    <source>
        <strain evidence="6">WRAIR2</strain>
    </source>
</reference>
<dbReference type="VEuPathDB" id="VectorBase:ADIR000411"/>
<evidence type="ECO:0000256" key="3">
    <source>
        <dbReference type="SAM" id="SignalP"/>
    </source>
</evidence>
<dbReference type="AlphaFoldDB" id="A0A182MYF6"/>
<dbReference type="GO" id="GO:0006508">
    <property type="term" value="P:proteolysis"/>
    <property type="evidence" value="ECO:0007669"/>
    <property type="project" value="InterPro"/>
</dbReference>
<dbReference type="InterPro" id="IPR051333">
    <property type="entry name" value="CLIP_Serine_Protease"/>
</dbReference>
<dbReference type="InterPro" id="IPR001254">
    <property type="entry name" value="Trypsin_dom"/>
</dbReference>
<dbReference type="STRING" id="7168.A0A182MYF6"/>
<feature type="signal peptide" evidence="3">
    <location>
        <begin position="1"/>
        <end position="24"/>
    </location>
</feature>
<keyword evidence="3" id="KW-0732">Signal</keyword>
<evidence type="ECO:0000313" key="5">
    <source>
        <dbReference type="EnsemblMetazoa" id="ADIR000411-PA"/>
    </source>
</evidence>
<feature type="chain" id="PRO_5008129133" description="Peptidase S1 domain-containing protein" evidence="3">
    <location>
        <begin position="25"/>
        <end position="647"/>
    </location>
</feature>
<keyword evidence="6" id="KW-1185">Reference proteome</keyword>
<dbReference type="SUPFAM" id="SSF50494">
    <property type="entry name" value="Trypsin-like serine proteases"/>
    <property type="match status" value="3"/>
</dbReference>
<dbReference type="PROSITE" id="PS00134">
    <property type="entry name" value="TRYPSIN_HIS"/>
    <property type="match status" value="1"/>
</dbReference>
<dbReference type="PROSITE" id="PS50240">
    <property type="entry name" value="TRYPSIN_DOM"/>
    <property type="match status" value="1"/>
</dbReference>
<evidence type="ECO:0000259" key="4">
    <source>
        <dbReference type="PROSITE" id="PS50240"/>
    </source>
</evidence>
<dbReference type="PANTHER" id="PTHR24260:SF136">
    <property type="entry name" value="GH08193P-RELATED"/>
    <property type="match status" value="1"/>
</dbReference>
<dbReference type="Pfam" id="PF00089">
    <property type="entry name" value="Trypsin"/>
    <property type="match status" value="1"/>
</dbReference>
<dbReference type="CDD" id="cd00190">
    <property type="entry name" value="Tryp_SPc"/>
    <property type="match status" value="1"/>
</dbReference>
<keyword evidence="1" id="KW-1015">Disulfide bond</keyword>
<sequence length="647" mass="72927">MSVPKVRNLLLFSILLCAVRATFANDQRLVCGRRRVKVEYLLQHGTDAKAGHWPWHAAIFHRKANFEYACGGSILDQNTILTAAHCVSAAHGEMQRNRISVHVGRLHLNMENEYTQTLEVAELIVYPGFTVHGVVNDIALIKLTTNITMSVYVQPVCLWNMDDRQESIIGHNGTIVGFGLTEEDVVSEQLKQAFVCVGDPVECLATDRSVYGSHLTKEMFCGKGQEGVSACNGDSGGGMFFEVGGRWFIRGVVSFIPGRQNDSNLCDGSKSTVFTDVAKYLTWITEHIDQRAIVDYADDFAVDYEEKLKMFDFNSCGNYEKGSDIDWVGGLVYETPYGQPELRCMFTWINKRSYENLVTPVYNNYEEIRNVSYMNHSDCVRNYAKAGIPISLSDKNFCVELKNASGTNATCNPLPAGAPITTAAWHGGEPHFVLRGFNIFHQTCDSSKPLVNLNITQYMDWILYNMRNQLDDDVKDLSDLDSLYESLPAMEREDKEEEMFEEKHCGLATLDQRNLKQLDAASCQTRFMQHGYLIDQEHIPLCAIHSDNERQRPVPVVPGASLQVLLTFDGGNRYFLRGIQHASQYNSSSSNIENVLLPYLFTDIHSHIAWIVDTMKNQKTHRTTAYRNLYSSPSELGIGDDETEDDQ</sequence>
<organism evidence="5 6">
    <name type="scientific">Anopheles dirus</name>
    <dbReference type="NCBI Taxonomy" id="7168"/>
    <lineage>
        <taxon>Eukaryota</taxon>
        <taxon>Metazoa</taxon>
        <taxon>Ecdysozoa</taxon>
        <taxon>Arthropoda</taxon>
        <taxon>Hexapoda</taxon>
        <taxon>Insecta</taxon>
        <taxon>Pterygota</taxon>
        <taxon>Neoptera</taxon>
        <taxon>Endopterygota</taxon>
        <taxon>Diptera</taxon>
        <taxon>Nematocera</taxon>
        <taxon>Culicoidea</taxon>
        <taxon>Culicidae</taxon>
        <taxon>Anophelinae</taxon>
        <taxon>Anopheles</taxon>
    </lineage>
</organism>
<reference evidence="5" key="2">
    <citation type="submission" date="2020-05" db="UniProtKB">
        <authorList>
            <consortium name="EnsemblMetazoa"/>
        </authorList>
    </citation>
    <scope>IDENTIFICATION</scope>
    <source>
        <strain evidence="5">WRAIR2</strain>
    </source>
</reference>
<dbReference type="GO" id="GO:0004252">
    <property type="term" value="F:serine-type endopeptidase activity"/>
    <property type="evidence" value="ECO:0007669"/>
    <property type="project" value="InterPro"/>
</dbReference>
<dbReference type="InterPro" id="IPR043504">
    <property type="entry name" value="Peptidase_S1_PA_chymotrypsin"/>
</dbReference>
<evidence type="ECO:0000256" key="1">
    <source>
        <dbReference type="ARBA" id="ARBA00023157"/>
    </source>
</evidence>
<name>A0A182MYF6_9DIPT</name>
<dbReference type="PANTHER" id="PTHR24260">
    <property type="match status" value="1"/>
</dbReference>
<feature type="domain" description="Peptidase S1" evidence="4">
    <location>
        <begin position="29"/>
        <end position="289"/>
    </location>
</feature>
<dbReference type="SMART" id="SM00020">
    <property type="entry name" value="Tryp_SPc"/>
    <property type="match status" value="1"/>
</dbReference>
<dbReference type="FunFam" id="2.40.10.10:FF:000068">
    <property type="entry name" value="transmembrane protease serine 2"/>
    <property type="match status" value="1"/>
</dbReference>
<evidence type="ECO:0000256" key="2">
    <source>
        <dbReference type="ARBA" id="ARBA00024195"/>
    </source>
</evidence>
<dbReference type="EnsemblMetazoa" id="ADIR000411-RA">
    <property type="protein sequence ID" value="ADIR000411-PA"/>
    <property type="gene ID" value="ADIR000411"/>
</dbReference>
<accession>A0A182MYF6</accession>
<comment type="similarity">
    <text evidence="2">Belongs to the peptidase S1 family. CLIP subfamily.</text>
</comment>
<dbReference type="Proteomes" id="UP000075884">
    <property type="component" value="Unassembled WGS sequence"/>
</dbReference>
<dbReference type="Gene3D" id="2.40.10.10">
    <property type="entry name" value="Trypsin-like serine proteases"/>
    <property type="match status" value="2"/>
</dbReference>
<proteinExistence type="inferred from homology"/>
<dbReference type="InterPro" id="IPR009003">
    <property type="entry name" value="Peptidase_S1_PA"/>
</dbReference>
<protein>
    <recommendedName>
        <fullName evidence="4">Peptidase S1 domain-containing protein</fullName>
    </recommendedName>
</protein>
<dbReference type="PRINTS" id="PR00722">
    <property type="entry name" value="CHYMOTRYPSIN"/>
</dbReference>
<evidence type="ECO:0000313" key="6">
    <source>
        <dbReference type="Proteomes" id="UP000075884"/>
    </source>
</evidence>
<dbReference type="InterPro" id="IPR018114">
    <property type="entry name" value="TRYPSIN_HIS"/>
</dbReference>
<dbReference type="InterPro" id="IPR001314">
    <property type="entry name" value="Peptidase_S1A"/>
</dbReference>